<evidence type="ECO:0000256" key="1">
    <source>
        <dbReference type="SAM" id="MobiDB-lite"/>
    </source>
</evidence>
<accession>A0A395LHU0</accession>
<reference evidence="2 3" key="1">
    <citation type="submission" date="2018-07" db="EMBL/GenBank/DDBJ databases">
        <title>Erythrobacter nanhaiensis sp. nov., a novel member of the genus Erythrobacter isolated from the South China Sea.</title>
        <authorList>
            <person name="Chen X."/>
            <person name="Liu J."/>
        </authorList>
    </citation>
    <scope>NUCLEOTIDE SEQUENCE [LARGE SCALE GENOMIC DNA]</scope>
    <source>
        <strain evidence="2 3">S-5</strain>
    </source>
</reference>
<feature type="compositionally biased region" description="Basic and acidic residues" evidence="1">
    <location>
        <begin position="186"/>
        <end position="199"/>
    </location>
</feature>
<evidence type="ECO:0000313" key="2">
    <source>
        <dbReference type="EMBL" id="RDS76225.1"/>
    </source>
</evidence>
<name>A0A395LHU0_9SPHN</name>
<dbReference type="RefSeq" id="WP_115490460.1">
    <property type="nucleotide sequence ID" value="NZ_JACHWW010000001.1"/>
</dbReference>
<comment type="caution">
    <text evidence="2">The sequence shown here is derived from an EMBL/GenBank/DDBJ whole genome shotgun (WGS) entry which is preliminary data.</text>
</comment>
<feature type="region of interest" description="Disordered" evidence="1">
    <location>
        <begin position="180"/>
        <end position="199"/>
    </location>
</feature>
<dbReference type="OrthoDB" id="7282816at2"/>
<dbReference type="AlphaFoldDB" id="A0A395LHU0"/>
<evidence type="ECO:0000313" key="3">
    <source>
        <dbReference type="Proteomes" id="UP000254101"/>
    </source>
</evidence>
<sequence length="199" mass="22643">MSTPEKPSARTPPETRAIHVAPEDRWTKAKMAEFLRVLAARQEVTAAAKAVGMSRQSAYKLRNRLKGEPFDIAWEAAFQHGYDALHQAALERALHGVEEPVFHGGEQVGTRRRYDERLTVFLLARRNSLGAQRLSRYGAAAEFWSERWEAMLDQVEHGPVVWQDEDGTRANGDDAKLAEAVMRRHTRDEAETDRRRGRP</sequence>
<protein>
    <recommendedName>
        <fullName evidence="4">LysR family transcriptional regulator</fullName>
    </recommendedName>
</protein>
<gene>
    <name evidence="2" type="ORF">DL238_00390</name>
</gene>
<proteinExistence type="predicted"/>
<keyword evidence="3" id="KW-1185">Reference proteome</keyword>
<organism evidence="2 3">
    <name type="scientific">Alteriqipengyuania lutimaris</name>
    <dbReference type="NCBI Taxonomy" id="1538146"/>
    <lineage>
        <taxon>Bacteria</taxon>
        <taxon>Pseudomonadati</taxon>
        <taxon>Pseudomonadota</taxon>
        <taxon>Alphaproteobacteria</taxon>
        <taxon>Sphingomonadales</taxon>
        <taxon>Erythrobacteraceae</taxon>
        <taxon>Alteriqipengyuania</taxon>
    </lineage>
</organism>
<evidence type="ECO:0008006" key="4">
    <source>
        <dbReference type="Google" id="ProtNLM"/>
    </source>
</evidence>
<dbReference type="EMBL" id="QRBB01000001">
    <property type="protein sequence ID" value="RDS76225.1"/>
    <property type="molecule type" value="Genomic_DNA"/>
</dbReference>
<dbReference type="Proteomes" id="UP000254101">
    <property type="component" value="Unassembled WGS sequence"/>
</dbReference>